<accession>A0A6L3ASG3</accession>
<organism evidence="1 2">
    <name type="scientific">Azospirillum brasilense</name>
    <dbReference type="NCBI Taxonomy" id="192"/>
    <lineage>
        <taxon>Bacteria</taxon>
        <taxon>Pseudomonadati</taxon>
        <taxon>Pseudomonadota</taxon>
        <taxon>Alphaproteobacteria</taxon>
        <taxon>Rhodospirillales</taxon>
        <taxon>Azospirillaceae</taxon>
        <taxon>Azospirillum</taxon>
    </lineage>
</organism>
<name>A0A6L3ASG3_AZOBR</name>
<sequence>MPGAMSLEAPTSTAPFLTFVNQVVLAALKPDKTAAVAVRFLPRLSPAPSPIEPGWSKLKAVLRT</sequence>
<evidence type="ECO:0000313" key="1">
    <source>
        <dbReference type="EMBL" id="KAA0678346.1"/>
    </source>
</evidence>
<proteinExistence type="predicted"/>
<evidence type="ECO:0000313" key="2">
    <source>
        <dbReference type="Proteomes" id="UP000476837"/>
    </source>
</evidence>
<comment type="caution">
    <text evidence="1">The sequence shown here is derived from an EMBL/GenBank/DDBJ whole genome shotgun (WGS) entry which is preliminary data.</text>
</comment>
<dbReference type="EMBL" id="QOKV01000028">
    <property type="protein sequence ID" value="KAA0678346.1"/>
    <property type="molecule type" value="Genomic_DNA"/>
</dbReference>
<reference evidence="1 2" key="1">
    <citation type="submission" date="2018-07" db="EMBL/GenBank/DDBJ databases">
        <title>Genome sequence of Roseomonas fauriae ATCC 49958.</title>
        <authorList>
            <person name="Sant'Anna F.H."/>
            <person name="Baldani J.I."/>
            <person name="Zilli J.E."/>
            <person name="Reis V.M."/>
            <person name="Hartmann A."/>
            <person name="Cruz L."/>
            <person name="de Souza E.M."/>
            <person name="de Oliveira Pedrosa F."/>
            <person name="Passaglia L.M.P."/>
        </authorList>
    </citation>
    <scope>NUCLEOTIDE SEQUENCE [LARGE SCALE GENOMIC DNA]</scope>
    <source>
        <strain evidence="1 2">ATCC 49958</strain>
    </source>
</reference>
<gene>
    <name evidence="1" type="ORF">DS837_28015</name>
</gene>
<protein>
    <submittedName>
        <fullName evidence="1">Uncharacterized protein</fullName>
    </submittedName>
</protein>
<dbReference type="AlphaFoldDB" id="A0A6L3ASG3"/>
<dbReference type="Proteomes" id="UP000476837">
    <property type="component" value="Unassembled WGS sequence"/>
</dbReference>